<accession>A6K326</accession>
<feature type="chain" id="PRO_5039895525" evidence="1">
    <location>
        <begin position="19"/>
        <end position="43"/>
    </location>
</feature>
<dbReference type="EMBL" id="CH474015">
    <property type="protein sequence ID" value="EDL85673.1"/>
    <property type="molecule type" value="Genomic_DNA"/>
</dbReference>
<evidence type="ECO:0000256" key="1">
    <source>
        <dbReference type="SAM" id="SignalP"/>
    </source>
</evidence>
<protein>
    <submittedName>
        <fullName evidence="2">RCG51819, isoform CRA_b</fullName>
    </submittedName>
</protein>
<name>A6K326_RAT</name>
<organism evidence="2 3">
    <name type="scientific">Rattus norvegicus</name>
    <name type="common">Rat</name>
    <dbReference type="NCBI Taxonomy" id="10116"/>
    <lineage>
        <taxon>Eukaryota</taxon>
        <taxon>Metazoa</taxon>
        <taxon>Chordata</taxon>
        <taxon>Craniata</taxon>
        <taxon>Vertebrata</taxon>
        <taxon>Euteleostomi</taxon>
        <taxon>Mammalia</taxon>
        <taxon>Eutheria</taxon>
        <taxon>Euarchontoglires</taxon>
        <taxon>Glires</taxon>
        <taxon>Rodentia</taxon>
        <taxon>Myomorpha</taxon>
        <taxon>Muroidea</taxon>
        <taxon>Muridae</taxon>
        <taxon>Murinae</taxon>
        <taxon>Rattus</taxon>
    </lineage>
</organism>
<sequence length="43" mass="4658">MTFHQLMILLPHLPGAEMASTCSHGFVQTQPALYESASPAIKC</sequence>
<reference evidence="2 3" key="1">
    <citation type="submission" date="2005-09" db="EMBL/GenBank/DDBJ databases">
        <authorList>
            <person name="Mural R.J."/>
            <person name="Li P.W."/>
            <person name="Adams M.D."/>
            <person name="Amanatides P.G."/>
            <person name="Baden-Tillson H."/>
            <person name="Barnstead M."/>
            <person name="Chin S.H."/>
            <person name="Dew I."/>
            <person name="Evans C.A."/>
            <person name="Ferriera S."/>
            <person name="Flanigan M."/>
            <person name="Fosler C."/>
            <person name="Glodek A."/>
            <person name="Gu Z."/>
            <person name="Holt R.A."/>
            <person name="Jennings D."/>
            <person name="Kraft C.L."/>
            <person name="Lu F."/>
            <person name="Nguyen T."/>
            <person name="Nusskern D.R."/>
            <person name="Pfannkoch C.M."/>
            <person name="Sitter C."/>
            <person name="Sutton G.G."/>
            <person name="Venter J.C."/>
            <person name="Wang Z."/>
            <person name="Woodage T."/>
            <person name="Zheng X.H."/>
            <person name="Zhong F."/>
        </authorList>
    </citation>
    <scope>NUCLEOTIDE SEQUENCE [LARGE SCALE GENOMIC DNA]</scope>
    <source>
        <strain>BN</strain>
        <strain evidence="3">Sprague-Dawley</strain>
    </source>
</reference>
<gene>
    <name evidence="2" type="ORF">rCG_51819</name>
</gene>
<keyword evidence="1" id="KW-0732">Signal</keyword>
<proteinExistence type="predicted"/>
<dbReference type="Proteomes" id="UP000234681">
    <property type="component" value="Chromosome 2"/>
</dbReference>
<dbReference type="AlphaFoldDB" id="A6K326"/>
<feature type="signal peptide" evidence="1">
    <location>
        <begin position="1"/>
        <end position="18"/>
    </location>
</feature>
<evidence type="ECO:0000313" key="3">
    <source>
        <dbReference type="Proteomes" id="UP000234681"/>
    </source>
</evidence>
<evidence type="ECO:0000313" key="2">
    <source>
        <dbReference type="EMBL" id="EDL85673.1"/>
    </source>
</evidence>